<dbReference type="InterPro" id="IPR014720">
    <property type="entry name" value="dsRBD_dom"/>
</dbReference>
<sequence length="205" mass="22763">MLERIKDSIGEFSEMDRSLKDRDAEAAPTYNEMMGIIPDKSVKLAELPSTSKKLIDIKNLTNEDSRALKTKTPITVLQELTVQKGLAPPDYQIVLSDSGAHETRFDYTVTVAGITASGTGPSKKLGKHHAVHNALKILEEVGIYKPSENPVDEFKVLFKESADHFKAALNCIVELLKICMKKKIPAPEFNEVSRVGPPHAKEFYK</sequence>
<dbReference type="GeneID" id="115882627"/>
<dbReference type="SMART" id="SM00358">
    <property type="entry name" value="DSRM"/>
    <property type="match status" value="1"/>
</dbReference>
<dbReference type="GO" id="GO:0016442">
    <property type="term" value="C:RISC complex"/>
    <property type="evidence" value="ECO:0007669"/>
    <property type="project" value="TreeGrafter"/>
</dbReference>
<evidence type="ECO:0000256" key="1">
    <source>
        <dbReference type="ARBA" id="ARBA00022884"/>
    </source>
</evidence>
<dbReference type="Pfam" id="PF00035">
    <property type="entry name" value="dsrm"/>
    <property type="match status" value="1"/>
</dbReference>
<dbReference type="InParanoid" id="A0A6J2Y176"/>
<dbReference type="SUPFAM" id="SSF54768">
    <property type="entry name" value="dsRNA-binding domain-like"/>
    <property type="match status" value="2"/>
</dbReference>
<protein>
    <submittedName>
        <fullName evidence="5">RISC-loading complex subunit tarbp2-like</fullName>
    </submittedName>
</protein>
<evidence type="ECO:0000313" key="4">
    <source>
        <dbReference type="Proteomes" id="UP000504635"/>
    </source>
</evidence>
<keyword evidence="1 2" id="KW-0694">RNA-binding</keyword>
<dbReference type="GO" id="GO:0005634">
    <property type="term" value="C:nucleus"/>
    <property type="evidence" value="ECO:0007669"/>
    <property type="project" value="TreeGrafter"/>
</dbReference>
<dbReference type="Gene3D" id="3.30.160.20">
    <property type="match status" value="2"/>
</dbReference>
<dbReference type="RefSeq" id="XP_030756679.1">
    <property type="nucleotide sequence ID" value="XM_030900819.1"/>
</dbReference>
<dbReference type="AlphaFoldDB" id="A0A6J2Y176"/>
<dbReference type="Proteomes" id="UP000504635">
    <property type="component" value="Unplaced"/>
</dbReference>
<gene>
    <name evidence="5" type="primary">LOC115882627</name>
</gene>
<dbReference type="GO" id="GO:0005737">
    <property type="term" value="C:cytoplasm"/>
    <property type="evidence" value="ECO:0007669"/>
    <property type="project" value="TreeGrafter"/>
</dbReference>
<proteinExistence type="predicted"/>
<dbReference type="GO" id="GO:0003725">
    <property type="term" value="F:double-stranded RNA binding"/>
    <property type="evidence" value="ECO:0007669"/>
    <property type="project" value="TreeGrafter"/>
</dbReference>
<reference evidence="5" key="1">
    <citation type="submission" date="2025-08" db="UniProtKB">
        <authorList>
            <consortium name="RefSeq"/>
        </authorList>
    </citation>
    <scope>IDENTIFICATION</scope>
    <source>
        <tissue evidence="5">Gonads</tissue>
    </source>
</reference>
<evidence type="ECO:0000259" key="3">
    <source>
        <dbReference type="PROSITE" id="PS50137"/>
    </source>
</evidence>
<dbReference type="PANTHER" id="PTHR46205">
    <property type="entry name" value="LOQUACIOUS, ISOFORM B"/>
    <property type="match status" value="1"/>
</dbReference>
<evidence type="ECO:0000313" key="5">
    <source>
        <dbReference type="RefSeq" id="XP_030756679.1"/>
    </source>
</evidence>
<accession>A0A6J2Y176</accession>
<dbReference type="KEGG" id="soy:115882627"/>
<dbReference type="PROSITE" id="PS50137">
    <property type="entry name" value="DS_RBD"/>
    <property type="match status" value="1"/>
</dbReference>
<dbReference type="GO" id="GO:0035197">
    <property type="term" value="F:siRNA binding"/>
    <property type="evidence" value="ECO:0007669"/>
    <property type="project" value="TreeGrafter"/>
</dbReference>
<feature type="domain" description="DRBM" evidence="3">
    <location>
        <begin position="72"/>
        <end position="140"/>
    </location>
</feature>
<keyword evidence="4" id="KW-1185">Reference proteome</keyword>
<dbReference type="InterPro" id="IPR051247">
    <property type="entry name" value="RLC_Component"/>
</dbReference>
<dbReference type="GO" id="GO:0070920">
    <property type="term" value="P:regulation of regulatory ncRNA processing"/>
    <property type="evidence" value="ECO:0007669"/>
    <property type="project" value="TreeGrafter"/>
</dbReference>
<dbReference type="GO" id="GO:0030422">
    <property type="term" value="P:siRNA processing"/>
    <property type="evidence" value="ECO:0007669"/>
    <property type="project" value="TreeGrafter"/>
</dbReference>
<evidence type="ECO:0000256" key="2">
    <source>
        <dbReference type="PROSITE-ProRule" id="PRU00266"/>
    </source>
</evidence>
<organism evidence="4 5">
    <name type="scientific">Sitophilus oryzae</name>
    <name type="common">Rice weevil</name>
    <name type="synonym">Curculio oryzae</name>
    <dbReference type="NCBI Taxonomy" id="7048"/>
    <lineage>
        <taxon>Eukaryota</taxon>
        <taxon>Metazoa</taxon>
        <taxon>Ecdysozoa</taxon>
        <taxon>Arthropoda</taxon>
        <taxon>Hexapoda</taxon>
        <taxon>Insecta</taxon>
        <taxon>Pterygota</taxon>
        <taxon>Neoptera</taxon>
        <taxon>Endopterygota</taxon>
        <taxon>Coleoptera</taxon>
        <taxon>Polyphaga</taxon>
        <taxon>Cucujiformia</taxon>
        <taxon>Curculionidae</taxon>
        <taxon>Dryophthorinae</taxon>
        <taxon>Sitophilus</taxon>
    </lineage>
</organism>
<dbReference type="OrthoDB" id="5961559at2759"/>
<dbReference type="PANTHER" id="PTHR46205:SF3">
    <property type="entry name" value="LOQUACIOUS, ISOFORM B"/>
    <property type="match status" value="1"/>
</dbReference>
<name>A0A6J2Y176_SITOR</name>
<dbReference type="GO" id="GO:0070578">
    <property type="term" value="C:RISC-loading complex"/>
    <property type="evidence" value="ECO:0007669"/>
    <property type="project" value="TreeGrafter"/>
</dbReference>